<feature type="transmembrane region" description="Helical" evidence="1">
    <location>
        <begin position="21"/>
        <end position="46"/>
    </location>
</feature>
<reference evidence="2 3" key="1">
    <citation type="submission" date="2018-05" db="EMBL/GenBank/DDBJ databases">
        <title>Genomic Encyclopedia of Type Strains, Phase IV (KMG-IV): sequencing the most valuable type-strain genomes for metagenomic binning, comparative biology and taxonomic classification.</title>
        <authorList>
            <person name="Goeker M."/>
        </authorList>
    </citation>
    <scope>NUCLEOTIDE SEQUENCE [LARGE SCALE GENOMIC DNA]</scope>
    <source>
        <strain evidence="2 3">DSM 44704</strain>
    </source>
</reference>
<protein>
    <recommendedName>
        <fullName evidence="4">SPW repeat-containing protein</fullName>
    </recommendedName>
</protein>
<keyword evidence="1" id="KW-1133">Transmembrane helix</keyword>
<feature type="transmembrane region" description="Helical" evidence="1">
    <location>
        <begin position="52"/>
        <end position="70"/>
    </location>
</feature>
<evidence type="ECO:0000313" key="3">
    <source>
        <dbReference type="Proteomes" id="UP000247569"/>
    </source>
</evidence>
<evidence type="ECO:0008006" key="4">
    <source>
        <dbReference type="Google" id="ProtNLM"/>
    </source>
</evidence>
<organism evidence="2 3">
    <name type="scientific">Nocardia tenerifensis</name>
    <dbReference type="NCBI Taxonomy" id="228006"/>
    <lineage>
        <taxon>Bacteria</taxon>
        <taxon>Bacillati</taxon>
        <taxon>Actinomycetota</taxon>
        <taxon>Actinomycetes</taxon>
        <taxon>Mycobacteriales</taxon>
        <taxon>Nocardiaceae</taxon>
        <taxon>Nocardia</taxon>
    </lineage>
</organism>
<keyword evidence="1" id="KW-0812">Transmembrane</keyword>
<sequence>MEAVSSHTNESATVGERRKRLLFIGILGYLFGYGTHSVVHCVSLMHMTPMPTIIAGSLAWLLFVLLVVAVRRGHRLAAQAEVFLGGVTLAGLFAVHLLPDWGPFSMPWWNSGTTVVMWLSLTAATIGSVIMIIAGWQARTAVR</sequence>
<keyword evidence="1" id="KW-0472">Membrane</keyword>
<dbReference type="Proteomes" id="UP000247569">
    <property type="component" value="Unassembled WGS sequence"/>
</dbReference>
<feature type="transmembrane region" description="Helical" evidence="1">
    <location>
        <begin position="82"/>
        <end position="99"/>
    </location>
</feature>
<evidence type="ECO:0000313" key="2">
    <source>
        <dbReference type="EMBL" id="PXX54894.1"/>
    </source>
</evidence>
<name>A0A318JTC6_9NOCA</name>
<comment type="caution">
    <text evidence="2">The sequence shown here is derived from an EMBL/GenBank/DDBJ whole genome shotgun (WGS) entry which is preliminary data.</text>
</comment>
<proteinExistence type="predicted"/>
<gene>
    <name evidence="2" type="ORF">DFR70_12235</name>
</gene>
<accession>A0A318JTC6</accession>
<evidence type="ECO:0000256" key="1">
    <source>
        <dbReference type="SAM" id="Phobius"/>
    </source>
</evidence>
<feature type="transmembrane region" description="Helical" evidence="1">
    <location>
        <begin position="115"/>
        <end position="136"/>
    </location>
</feature>
<dbReference type="AlphaFoldDB" id="A0A318JTC6"/>
<keyword evidence="3" id="KW-1185">Reference proteome</keyword>
<dbReference type="EMBL" id="QJKF01000022">
    <property type="protein sequence ID" value="PXX54894.1"/>
    <property type="molecule type" value="Genomic_DNA"/>
</dbReference>